<evidence type="ECO:0000256" key="1">
    <source>
        <dbReference type="SAM" id="Phobius"/>
    </source>
</evidence>
<reference evidence="2" key="1">
    <citation type="journal article" date="2008" name="Nature">
        <title>The amphioxus genome and the evolution of the chordate karyotype.</title>
        <authorList>
            <consortium name="US DOE Joint Genome Institute (JGI-PGF)"/>
            <person name="Putnam N.H."/>
            <person name="Butts T."/>
            <person name="Ferrier D.E.K."/>
            <person name="Furlong R.F."/>
            <person name="Hellsten U."/>
            <person name="Kawashima T."/>
            <person name="Robinson-Rechavi M."/>
            <person name="Shoguchi E."/>
            <person name="Terry A."/>
            <person name="Yu J.-K."/>
            <person name="Benito-Gutierrez E.L."/>
            <person name="Dubchak I."/>
            <person name="Garcia-Fernandez J."/>
            <person name="Gibson-Brown J.J."/>
            <person name="Grigoriev I.V."/>
            <person name="Horton A.C."/>
            <person name="de Jong P.J."/>
            <person name="Jurka J."/>
            <person name="Kapitonov V.V."/>
            <person name="Kohara Y."/>
            <person name="Kuroki Y."/>
            <person name="Lindquist E."/>
            <person name="Lucas S."/>
            <person name="Osoegawa K."/>
            <person name="Pennacchio L.A."/>
            <person name="Salamov A.A."/>
            <person name="Satou Y."/>
            <person name="Sauka-Spengler T."/>
            <person name="Schmutz J."/>
            <person name="Shin-I T."/>
            <person name="Toyoda A."/>
            <person name="Bronner-Fraser M."/>
            <person name="Fujiyama A."/>
            <person name="Holland L.Z."/>
            <person name="Holland P.W.H."/>
            <person name="Satoh N."/>
            <person name="Rokhsar D.S."/>
        </authorList>
    </citation>
    <scope>NUCLEOTIDE SEQUENCE [LARGE SCALE GENOMIC DNA]</scope>
    <source>
        <strain evidence="2">S238N-H82</strain>
        <tissue evidence="2">Testes</tissue>
    </source>
</reference>
<dbReference type="AlphaFoldDB" id="C3Y3S7"/>
<keyword evidence="1" id="KW-0812">Transmembrane</keyword>
<keyword evidence="1" id="KW-0472">Membrane</keyword>
<dbReference type="InParanoid" id="C3Y3S7"/>
<protein>
    <submittedName>
        <fullName evidence="2">Uncharacterized protein</fullName>
    </submittedName>
</protein>
<dbReference type="EMBL" id="GG666484">
    <property type="protein sequence ID" value="EEN64953.1"/>
    <property type="molecule type" value="Genomic_DNA"/>
</dbReference>
<organism>
    <name type="scientific">Branchiostoma floridae</name>
    <name type="common">Florida lancelet</name>
    <name type="synonym">Amphioxus</name>
    <dbReference type="NCBI Taxonomy" id="7739"/>
    <lineage>
        <taxon>Eukaryota</taxon>
        <taxon>Metazoa</taxon>
        <taxon>Chordata</taxon>
        <taxon>Cephalochordata</taxon>
        <taxon>Leptocardii</taxon>
        <taxon>Amphioxiformes</taxon>
        <taxon>Branchiostomatidae</taxon>
        <taxon>Branchiostoma</taxon>
    </lineage>
</organism>
<sequence length="193" mass="21824">MPSDRAVAVCAGVSFCLGFFLGWKSNSWYRKYLKWKRDRLHSKLLKCLSSRQNRIPCMMKAYTTRDMMSTVAIIADEYVSIPAPTPLSAAMLPFPYVRLYSWDQLSFSAVSVAFTKLSMMTLRFGCQSACHALCRTCTGMSPAVPAEQLGKAARKCRSPDVVPLTTTSQILSDERKEWKMRPKEDHTNNVFVT</sequence>
<accession>C3Y3S7</accession>
<proteinExistence type="predicted"/>
<feature type="transmembrane region" description="Helical" evidence="1">
    <location>
        <begin position="6"/>
        <end position="23"/>
    </location>
</feature>
<evidence type="ECO:0000313" key="2">
    <source>
        <dbReference type="EMBL" id="EEN64953.1"/>
    </source>
</evidence>
<gene>
    <name evidence="2" type="ORF">BRAFLDRAFT_85482</name>
</gene>
<dbReference type="InterPro" id="IPR038778">
    <property type="entry name" value="Mtln"/>
</dbReference>
<name>C3Y3S7_BRAFL</name>
<dbReference type="Pfam" id="PF22002">
    <property type="entry name" value="MTLN"/>
    <property type="match status" value="1"/>
</dbReference>
<keyword evidence="1" id="KW-1133">Transmembrane helix</keyword>